<dbReference type="VEuPathDB" id="AmoebaDB:NAEGRDRAFT_39162"/>
<dbReference type="SUPFAM" id="SSF49562">
    <property type="entry name" value="C2 domain (Calcium/lipid-binding domain, CaLB)"/>
    <property type="match status" value="2"/>
</dbReference>
<dbReference type="CDD" id="cd04048">
    <property type="entry name" value="C2A_Copine"/>
    <property type="match status" value="1"/>
</dbReference>
<dbReference type="PANTHER" id="PTHR10857:SF106">
    <property type="entry name" value="C2 DOMAIN-CONTAINING PROTEIN"/>
    <property type="match status" value="1"/>
</dbReference>
<evidence type="ECO:0000259" key="3">
    <source>
        <dbReference type="PROSITE" id="PS50004"/>
    </source>
</evidence>
<keyword evidence="6" id="KW-1185">Reference proteome</keyword>
<protein>
    <submittedName>
        <fullName evidence="5">Copine</fullName>
    </submittedName>
</protein>
<dbReference type="InParanoid" id="D2VFG0"/>
<dbReference type="Pfam" id="PF00168">
    <property type="entry name" value="C2"/>
    <property type="match status" value="2"/>
</dbReference>
<dbReference type="GO" id="GO:0071277">
    <property type="term" value="P:cellular response to calcium ion"/>
    <property type="evidence" value="ECO:0007669"/>
    <property type="project" value="TreeGrafter"/>
</dbReference>
<dbReference type="FunFam" id="2.60.40.150:FF:000099">
    <property type="entry name" value="Copine 3"/>
    <property type="match status" value="1"/>
</dbReference>
<dbReference type="PANTHER" id="PTHR10857">
    <property type="entry name" value="COPINE"/>
    <property type="match status" value="1"/>
</dbReference>
<dbReference type="EMBL" id="GG738868">
    <property type="protein sequence ID" value="EFC44457.1"/>
    <property type="molecule type" value="Genomic_DNA"/>
</dbReference>
<dbReference type="InterPro" id="IPR002035">
    <property type="entry name" value="VWF_A"/>
</dbReference>
<dbReference type="InterPro" id="IPR045052">
    <property type="entry name" value="Copine"/>
</dbReference>
<dbReference type="RefSeq" id="XP_002677201.1">
    <property type="nucleotide sequence ID" value="XM_002677155.1"/>
</dbReference>
<evidence type="ECO:0000313" key="6">
    <source>
        <dbReference type="Proteomes" id="UP000006671"/>
    </source>
</evidence>
<dbReference type="AlphaFoldDB" id="D2VFG0"/>
<feature type="domain" description="C2" evidence="3">
    <location>
        <begin position="144"/>
        <end position="269"/>
    </location>
</feature>
<dbReference type="Pfam" id="PF07002">
    <property type="entry name" value="Copine"/>
    <property type="match status" value="1"/>
</dbReference>
<dbReference type="OrthoDB" id="5855668at2759"/>
<proteinExistence type="inferred from homology"/>
<evidence type="ECO:0000256" key="2">
    <source>
        <dbReference type="ARBA" id="ARBA00022737"/>
    </source>
</evidence>
<dbReference type="InterPro" id="IPR010734">
    <property type="entry name" value="Copine_C"/>
</dbReference>
<reference evidence="5 6" key="1">
    <citation type="journal article" date="2010" name="Cell">
        <title>The genome of Naegleria gruberi illuminates early eukaryotic versatility.</title>
        <authorList>
            <person name="Fritz-Laylin L.K."/>
            <person name="Prochnik S.E."/>
            <person name="Ginger M.L."/>
            <person name="Dacks J.B."/>
            <person name="Carpenter M.L."/>
            <person name="Field M.C."/>
            <person name="Kuo A."/>
            <person name="Paredez A."/>
            <person name="Chapman J."/>
            <person name="Pham J."/>
            <person name="Shu S."/>
            <person name="Neupane R."/>
            <person name="Cipriano M."/>
            <person name="Mancuso J."/>
            <person name="Tu H."/>
            <person name="Salamov A."/>
            <person name="Lindquist E."/>
            <person name="Shapiro H."/>
            <person name="Lucas S."/>
            <person name="Grigoriev I.V."/>
            <person name="Cande W.Z."/>
            <person name="Fulton C."/>
            <person name="Rokhsar D.S."/>
            <person name="Dawson S.C."/>
        </authorList>
    </citation>
    <scope>NUCLEOTIDE SEQUENCE [LARGE SCALE GENOMIC DNA]</scope>
    <source>
        <strain evidence="5 6">NEG-M</strain>
    </source>
</reference>
<dbReference type="Gene3D" id="3.40.50.410">
    <property type="entry name" value="von Willebrand factor, type A domain"/>
    <property type="match status" value="1"/>
</dbReference>
<keyword evidence="2" id="KW-0677">Repeat</keyword>
<dbReference type="InterPro" id="IPR037768">
    <property type="entry name" value="C2B_Copine"/>
</dbReference>
<dbReference type="GeneID" id="8853345"/>
<feature type="domain" description="C2" evidence="3">
    <location>
        <begin position="3"/>
        <end position="136"/>
    </location>
</feature>
<dbReference type="InterPro" id="IPR036465">
    <property type="entry name" value="vWFA_dom_sf"/>
</dbReference>
<comment type="similarity">
    <text evidence="1">Belongs to the copine family.</text>
</comment>
<dbReference type="KEGG" id="ngr:NAEGRDRAFT_39162"/>
<evidence type="ECO:0000256" key="1">
    <source>
        <dbReference type="ARBA" id="ARBA00009048"/>
    </source>
</evidence>
<organism evidence="6">
    <name type="scientific">Naegleria gruberi</name>
    <name type="common">Amoeba</name>
    <dbReference type="NCBI Taxonomy" id="5762"/>
    <lineage>
        <taxon>Eukaryota</taxon>
        <taxon>Discoba</taxon>
        <taxon>Heterolobosea</taxon>
        <taxon>Tetramitia</taxon>
        <taxon>Eutetramitia</taxon>
        <taxon>Vahlkampfiidae</taxon>
        <taxon>Naegleria</taxon>
    </lineage>
</organism>
<dbReference type="Proteomes" id="UP000006671">
    <property type="component" value="Unassembled WGS sequence"/>
</dbReference>
<evidence type="ECO:0000259" key="4">
    <source>
        <dbReference type="PROSITE" id="PS50234"/>
    </source>
</evidence>
<feature type="domain" description="VWFA" evidence="4">
    <location>
        <begin position="317"/>
        <end position="535"/>
    </location>
</feature>
<dbReference type="SUPFAM" id="SSF53300">
    <property type="entry name" value="vWA-like"/>
    <property type="match status" value="1"/>
</dbReference>
<dbReference type="GO" id="GO:0005544">
    <property type="term" value="F:calcium-dependent phospholipid binding"/>
    <property type="evidence" value="ECO:0007669"/>
    <property type="project" value="InterPro"/>
</dbReference>
<dbReference type="SMART" id="SM00239">
    <property type="entry name" value="C2"/>
    <property type="match status" value="2"/>
</dbReference>
<dbReference type="PROSITE" id="PS50234">
    <property type="entry name" value="VWFA"/>
    <property type="match status" value="1"/>
</dbReference>
<dbReference type="Gene3D" id="2.60.40.150">
    <property type="entry name" value="C2 domain"/>
    <property type="match status" value="2"/>
</dbReference>
<sequence length="554" mass="61845">MYSTGGLQQQMAGLSISNQLESKVELYISCTHLKNKDLLSKSDPTCLVRMGERQQSGEVFWSDLGRTEVQKDNLNPKFVKTFIVSYKFEEIQPLKFLVYDIDNETASLADDDFLGCCEVKLSDIVCGVNGAITRKLTALNGDTSKDLGSITIRSEQKSKVRDPIYTLELDGKDLAKKDFFGKSDPYFILAKKVGNEFVDIYKSETIMNNLNPVWKGFSIPMQKLCNGDANLPIRIQVFDWDKNSDPDFIGSVETTLAQLEQVNRDRQSIALIDDGSYHKKKKAPKNTGKIQVRGIRSVLPEEEYSFLDYLGGGLEVSLLVAVDFTASNGNPNDPSSLHFGGKMNEYEMAIRSIGDILSYYDSDKLFPSYGFGAKLPGNIISHCFALNGNPNNPNSQGVDGILRDYRQALNNCELYGPTHFSPTIQTAIAYASQASMEQSQQNQKYLILLIITDGAITDMNDTIREIVKASNYPLSIVIVGVGAANFDSMETLDGDDRRLSSGSQIASRDIVQFVPFRKYNSQNYQLLARETLKEIPGQVCEYFKNMKIKPNKRA</sequence>
<dbReference type="InterPro" id="IPR035892">
    <property type="entry name" value="C2_domain_sf"/>
</dbReference>
<dbReference type="PROSITE" id="PS50004">
    <property type="entry name" value="C2"/>
    <property type="match status" value="2"/>
</dbReference>
<accession>D2VFG0</accession>
<name>D2VFG0_NAEGR</name>
<dbReference type="InterPro" id="IPR000008">
    <property type="entry name" value="C2_dom"/>
</dbReference>
<dbReference type="OMA" id="LMILVYF"/>
<evidence type="ECO:0000313" key="5">
    <source>
        <dbReference type="EMBL" id="EFC44457.1"/>
    </source>
</evidence>
<gene>
    <name evidence="5" type="ORF">NAEGRDRAFT_39162</name>
</gene>
<dbReference type="GO" id="GO:0005886">
    <property type="term" value="C:plasma membrane"/>
    <property type="evidence" value="ECO:0007669"/>
    <property type="project" value="TreeGrafter"/>
</dbReference>
<dbReference type="eggNOG" id="KOG1327">
    <property type="taxonomic scope" value="Eukaryota"/>
</dbReference>
<dbReference type="SMART" id="SM00327">
    <property type="entry name" value="VWA"/>
    <property type="match status" value="1"/>
</dbReference>
<dbReference type="CDD" id="cd04047">
    <property type="entry name" value="C2B_Copine"/>
    <property type="match status" value="1"/>
</dbReference>